<gene>
    <name evidence="1" type="ORF">PENTCL1PPCAC_7741</name>
</gene>
<reference evidence="1" key="1">
    <citation type="submission" date="2023-10" db="EMBL/GenBank/DDBJ databases">
        <title>Genome assembly of Pristionchus species.</title>
        <authorList>
            <person name="Yoshida K."/>
            <person name="Sommer R.J."/>
        </authorList>
    </citation>
    <scope>NUCLEOTIDE SEQUENCE</scope>
    <source>
        <strain evidence="1">RS0144</strain>
    </source>
</reference>
<protein>
    <submittedName>
        <fullName evidence="1">Uncharacterized protein</fullName>
    </submittedName>
</protein>
<dbReference type="EMBL" id="BTSX01000002">
    <property type="protein sequence ID" value="GMS85566.1"/>
    <property type="molecule type" value="Genomic_DNA"/>
</dbReference>
<feature type="non-terminal residue" evidence="1">
    <location>
        <position position="1"/>
    </location>
</feature>
<proteinExistence type="predicted"/>
<name>A0AAV5T1F0_9BILA</name>
<sequence length="76" mass="8585">ALSFSIVHKGTHHPILNCGDLSTKSLKFHITKVNKVDVQKSRTNGICEYDVKRIDSKDLSSFLFPSLDNNSLHEKM</sequence>
<evidence type="ECO:0000313" key="2">
    <source>
        <dbReference type="Proteomes" id="UP001432027"/>
    </source>
</evidence>
<evidence type="ECO:0000313" key="1">
    <source>
        <dbReference type="EMBL" id="GMS85566.1"/>
    </source>
</evidence>
<dbReference type="Proteomes" id="UP001432027">
    <property type="component" value="Unassembled WGS sequence"/>
</dbReference>
<dbReference type="AlphaFoldDB" id="A0AAV5T1F0"/>
<feature type="non-terminal residue" evidence="1">
    <location>
        <position position="76"/>
    </location>
</feature>
<accession>A0AAV5T1F0</accession>
<comment type="caution">
    <text evidence="1">The sequence shown here is derived from an EMBL/GenBank/DDBJ whole genome shotgun (WGS) entry which is preliminary data.</text>
</comment>
<organism evidence="1 2">
    <name type="scientific">Pristionchus entomophagus</name>
    <dbReference type="NCBI Taxonomy" id="358040"/>
    <lineage>
        <taxon>Eukaryota</taxon>
        <taxon>Metazoa</taxon>
        <taxon>Ecdysozoa</taxon>
        <taxon>Nematoda</taxon>
        <taxon>Chromadorea</taxon>
        <taxon>Rhabditida</taxon>
        <taxon>Rhabditina</taxon>
        <taxon>Diplogasteromorpha</taxon>
        <taxon>Diplogasteroidea</taxon>
        <taxon>Neodiplogasteridae</taxon>
        <taxon>Pristionchus</taxon>
    </lineage>
</organism>
<keyword evidence="2" id="KW-1185">Reference proteome</keyword>